<evidence type="ECO:0000313" key="4">
    <source>
        <dbReference type="Proteomes" id="UP000095094"/>
    </source>
</evidence>
<gene>
    <name evidence="3" type="ORF">BCR25_15700</name>
</gene>
<evidence type="ECO:0000256" key="2">
    <source>
        <dbReference type="SAM" id="SignalP"/>
    </source>
</evidence>
<proteinExistence type="predicted"/>
<protein>
    <recommendedName>
        <fullName evidence="5">Gram-positive cocci surface proteins LPxTG domain-containing protein</fullName>
    </recommendedName>
</protein>
<name>A0A1E5H169_9ENTE</name>
<dbReference type="EMBL" id="MIJY01000005">
    <property type="protein sequence ID" value="OEG18646.1"/>
    <property type="molecule type" value="Genomic_DNA"/>
</dbReference>
<evidence type="ECO:0000256" key="1">
    <source>
        <dbReference type="SAM" id="MobiDB-lite"/>
    </source>
</evidence>
<organism evidence="3 4">
    <name type="scientific">Enterococcus termitis</name>
    <dbReference type="NCBI Taxonomy" id="332950"/>
    <lineage>
        <taxon>Bacteria</taxon>
        <taxon>Bacillati</taxon>
        <taxon>Bacillota</taxon>
        <taxon>Bacilli</taxon>
        <taxon>Lactobacillales</taxon>
        <taxon>Enterococcaceae</taxon>
        <taxon>Enterococcus</taxon>
    </lineage>
</organism>
<dbReference type="NCBIfam" id="TIGR01167">
    <property type="entry name" value="LPXTG_anchor"/>
    <property type="match status" value="1"/>
</dbReference>
<feature type="signal peptide" evidence="2">
    <location>
        <begin position="1"/>
        <end position="28"/>
    </location>
</feature>
<comment type="caution">
    <text evidence="3">The sequence shown here is derived from an EMBL/GenBank/DDBJ whole genome shotgun (WGS) entry which is preliminary data.</text>
</comment>
<feature type="region of interest" description="Disordered" evidence="1">
    <location>
        <begin position="170"/>
        <end position="287"/>
    </location>
</feature>
<evidence type="ECO:0008006" key="5">
    <source>
        <dbReference type="Google" id="ProtNLM"/>
    </source>
</evidence>
<dbReference type="RefSeq" id="WP_069662495.1">
    <property type="nucleotide sequence ID" value="NZ_MIJY01000005.1"/>
</dbReference>
<keyword evidence="2" id="KW-0732">Signal</keyword>
<accession>A0A1E5H169</accession>
<reference evidence="4" key="1">
    <citation type="submission" date="2016-09" db="EMBL/GenBank/DDBJ databases">
        <authorList>
            <person name="Gulvik C.A."/>
        </authorList>
    </citation>
    <scope>NUCLEOTIDE SEQUENCE [LARGE SCALE GENOMIC DNA]</scope>
    <source>
        <strain evidence="4">LMG 8895</strain>
    </source>
</reference>
<sequence>MKKNTAIFVIICCVLAFFSVFRSNPNYADQLQQISIIEHWDDPTVQEAYYNWQKYVQINSQSQPEDYPGGEYNAQGSVSNNWLNIGPITDETNLYALYAAIIAASNPQATGSGISWDGSAWETILLAPDWSVDLVPDHTNEGGATVTFYIINSNHQGEKGMPVEITVIGGIPTPTDDTGNTTTDTTDTSTSTTASTTTDTTDTSTSTTASTTTDTTDTSTSTTASTTTDTTDTSTSTTASTTTDTTDTSTSTTASTTTDTTDTIYLTDMSNSSSSRSNGKNEDLPKAGSSENHLIFLVGILLLTLLLLKRELNR</sequence>
<dbReference type="Proteomes" id="UP000095094">
    <property type="component" value="Unassembled WGS sequence"/>
</dbReference>
<keyword evidence="4" id="KW-1185">Reference proteome</keyword>
<feature type="chain" id="PRO_5009178016" description="Gram-positive cocci surface proteins LPxTG domain-containing protein" evidence="2">
    <location>
        <begin position="29"/>
        <end position="314"/>
    </location>
</feature>
<feature type="compositionally biased region" description="Low complexity" evidence="1">
    <location>
        <begin position="181"/>
        <end position="263"/>
    </location>
</feature>
<dbReference type="AlphaFoldDB" id="A0A1E5H169"/>
<evidence type="ECO:0000313" key="3">
    <source>
        <dbReference type="EMBL" id="OEG18646.1"/>
    </source>
</evidence>